<evidence type="ECO:0000256" key="1">
    <source>
        <dbReference type="SAM" id="SignalP"/>
    </source>
</evidence>
<reference evidence="5" key="3">
    <citation type="submission" date="2024-08" db="UniProtKB">
        <authorList>
            <consortium name="EnsemblMetazoa"/>
        </authorList>
    </citation>
    <scope>IDENTIFICATION</scope>
</reference>
<dbReference type="GeneID" id="109536323"/>
<dbReference type="CDD" id="cd23992">
    <property type="entry name" value="PBP_GOBP"/>
    <property type="match status" value="1"/>
</dbReference>
<organism evidence="2">
    <name type="scientific">Dendroctonus ponderosae</name>
    <name type="common">Mountain pine beetle</name>
    <dbReference type="NCBI Taxonomy" id="77166"/>
    <lineage>
        <taxon>Eukaryota</taxon>
        <taxon>Metazoa</taxon>
        <taxon>Ecdysozoa</taxon>
        <taxon>Arthropoda</taxon>
        <taxon>Hexapoda</taxon>
        <taxon>Insecta</taxon>
        <taxon>Pterygota</taxon>
        <taxon>Neoptera</taxon>
        <taxon>Endopterygota</taxon>
        <taxon>Coleoptera</taxon>
        <taxon>Polyphaga</taxon>
        <taxon>Cucujiformia</taxon>
        <taxon>Curculionidae</taxon>
        <taxon>Scolytinae</taxon>
        <taxon>Dendroctonus</taxon>
    </lineage>
</organism>
<reference evidence="2" key="1">
    <citation type="journal article" date="2013" name="BMC Genomics">
        <title>Antennal transcriptome analysis of the chemosensory gene families in the tree killing bark beetles, Ips typographus and Dendroctonus ponderosae (Coleoptera: Curculionidae: Scolytinae).</title>
        <authorList>
            <person name="Andersson M.N."/>
            <person name="Grosse-Wilde E."/>
            <person name="Keeling C.I."/>
            <person name="Bengtsson J.M."/>
            <person name="Yuen M.M."/>
            <person name="Li M."/>
            <person name="Hillbur Y."/>
            <person name="Bohlmann J."/>
            <person name="Hansson B.S."/>
            <person name="Schlyter F."/>
        </authorList>
    </citation>
    <scope>NUCLEOTIDE SEQUENCE</scope>
</reference>
<protein>
    <submittedName>
        <fullName evidence="2">Odorant-binding protein 9</fullName>
    </submittedName>
</protein>
<dbReference type="HOGENOM" id="CLU_1847181_0_0_1"/>
<sequence>MKVLVVLCIVLIAFTLIVSAKKNKSNDEEKPKSYKKVFKECQKKDETRVDASIIRKLKKHKQVDLPANFGDHKLCVFKGIGLLKADNTVDEDKLKKKISSAKPQKDNVDSIFTECKSSKSTLQETALNLDRCLTTNSIEF</sequence>
<accession>M4VRM7</accession>
<dbReference type="EMBL" id="KC113437">
    <property type="protein sequence ID" value="AGI05185.1"/>
    <property type="molecule type" value="mRNA"/>
</dbReference>
<evidence type="ECO:0000313" key="2">
    <source>
        <dbReference type="EMBL" id="AGI05185.1"/>
    </source>
</evidence>
<reference evidence="6 7" key="2">
    <citation type="journal article" date="2013" name="Genome Biol.">
        <title>Draft genome of the mountain pine beetle, Dendroctonus ponderosae Hopkins, a major forest pest.</title>
        <authorList>
            <person name="Keeling C.I."/>
            <person name="Yuen M.M."/>
            <person name="Liao N.Y."/>
            <person name="Docking T.R."/>
            <person name="Chan S.K."/>
            <person name="Taylor G.A."/>
            <person name="Palmquist D.L."/>
            <person name="Jackman S.D."/>
            <person name="Nguyen A."/>
            <person name="Li M."/>
            <person name="Henderson H."/>
            <person name="Janes J.K."/>
            <person name="Zhao Y."/>
            <person name="Pandoh P."/>
            <person name="Moore R."/>
            <person name="Sperling F.A."/>
            <person name="Huber D.P."/>
            <person name="Birol I."/>
            <person name="Jones S.J."/>
            <person name="Bohlmann J."/>
        </authorList>
    </citation>
    <scope>NUCLEOTIDE SEQUENCE</scope>
</reference>
<feature type="chain" id="PRO_5010971248" evidence="1">
    <location>
        <begin position="21"/>
        <end position="140"/>
    </location>
</feature>
<keyword evidence="6" id="KW-1185">Reference proteome</keyword>
<dbReference type="EnsemblMetazoa" id="XM_019902492.1">
    <property type="protein sequence ID" value="XP_019758051.1"/>
    <property type="gene ID" value="LOC109536323"/>
</dbReference>
<feature type="signal peptide" evidence="1">
    <location>
        <begin position="1"/>
        <end position="20"/>
    </location>
</feature>
<dbReference type="Proteomes" id="UP000030742">
    <property type="component" value="Unassembled WGS sequence"/>
</dbReference>
<dbReference type="InterPro" id="IPR036728">
    <property type="entry name" value="PBP_GOBP_sf"/>
</dbReference>
<gene>
    <name evidence="2" type="primary">OBP9</name>
    <name evidence="5" type="synonym">109536323</name>
    <name evidence="4" type="ORF">D910_09802</name>
    <name evidence="3" type="ORF">YQE_05360</name>
</gene>
<evidence type="ECO:0000313" key="4">
    <source>
        <dbReference type="EMBL" id="ERL92489.1"/>
    </source>
</evidence>
<dbReference type="InterPro" id="IPR006170">
    <property type="entry name" value="PBP/GOBP"/>
</dbReference>
<dbReference type="OrthoDB" id="8194670at2759"/>
<dbReference type="GO" id="GO:0005549">
    <property type="term" value="F:odorant binding"/>
    <property type="evidence" value="ECO:0007669"/>
    <property type="project" value="InterPro"/>
</dbReference>
<dbReference type="Proteomes" id="UP000019118">
    <property type="component" value="Unassembled WGS sequence"/>
</dbReference>
<evidence type="ECO:0000313" key="6">
    <source>
        <dbReference type="Proteomes" id="UP000019118"/>
    </source>
</evidence>
<evidence type="ECO:0000313" key="5">
    <source>
        <dbReference type="EnsemblMetazoa" id="XP_019758051.1"/>
    </source>
</evidence>
<evidence type="ECO:0000313" key="3">
    <source>
        <dbReference type="EMBL" id="ENN78208.1"/>
    </source>
</evidence>
<dbReference type="KEGG" id="dpa:109536323"/>
<dbReference type="EMBL" id="KB740923">
    <property type="protein sequence ID" value="ENN78208.1"/>
    <property type="molecule type" value="Genomic_DNA"/>
</dbReference>
<evidence type="ECO:0000313" key="7">
    <source>
        <dbReference type="Proteomes" id="UP000030742"/>
    </source>
</evidence>
<dbReference type="AlphaFoldDB" id="M4VRM7"/>
<dbReference type="EMBL" id="KB632326">
    <property type="protein sequence ID" value="ERL92489.1"/>
    <property type="molecule type" value="Genomic_DNA"/>
</dbReference>
<name>M4VRM7_DENPD</name>
<proteinExistence type="evidence at transcript level"/>
<dbReference type="Gene3D" id="1.10.238.20">
    <property type="entry name" value="Pheromone/general odorant binding protein domain"/>
    <property type="match status" value="1"/>
</dbReference>
<dbReference type="SUPFAM" id="SSF47565">
    <property type="entry name" value="Insect pheromone/odorant-binding proteins"/>
    <property type="match status" value="1"/>
</dbReference>
<dbReference type="Pfam" id="PF01395">
    <property type="entry name" value="PBP_GOBP"/>
    <property type="match status" value="1"/>
</dbReference>
<keyword evidence="1" id="KW-0732">Signal</keyword>